<keyword evidence="2" id="KW-0677">Repeat</keyword>
<dbReference type="PANTHER" id="PTHR30185">
    <property type="entry name" value="CRYPTIC BETA-GLUCOSIDE BGL OPERON ANTITERMINATOR"/>
    <property type="match status" value="1"/>
</dbReference>
<dbReference type="PROSITE" id="PS51094">
    <property type="entry name" value="PTS_EIIA_TYPE_2"/>
    <property type="match status" value="1"/>
</dbReference>
<dbReference type="SUPFAM" id="SSF55804">
    <property type="entry name" value="Phoshotransferase/anion transport protein"/>
    <property type="match status" value="1"/>
</dbReference>
<keyword evidence="5" id="KW-0804">Transcription</keyword>
<dbReference type="InterPro" id="IPR050661">
    <property type="entry name" value="BglG_antiterminators"/>
</dbReference>
<dbReference type="InterPro" id="IPR016152">
    <property type="entry name" value="PTrfase/Anion_transptr"/>
</dbReference>
<dbReference type="GO" id="GO:0009401">
    <property type="term" value="P:phosphoenolpyruvate-dependent sugar phosphotransferase system"/>
    <property type="evidence" value="ECO:0007669"/>
    <property type="project" value="InterPro"/>
</dbReference>
<sequence length="709" mass="81906">MKERTRKLLTRFSSVNSFLTYEDLSKEFSISERTVRNELVLINNYLTEKNYPTIMTARGKGLKLTLSDKEREKLLLRIGDDRETDYYRPDERFLALLLDIVNPSNTTILYEMEKKLLVSKSTLDEDMRKLRFYLKDHDISVVSLPKQGVVLQGDERSIRSMLYGVITSMTDIDNLMSFQNTEAAIPILDQLVLSYLDLEVLQIISKNYDEILEKSMVEINYVYRNQVILFLGIWIRRLQEGNILYESVKSHNWIKDCPTETFVDGICKEFDLELPLNECEYITQTIESFNPKDMNNSVDWITAQLLAIQLIEHVEKLTGIPFSQREEDLYEGLYKHITGLLSRAKNNIQASNPLKETIKDSYAEIYQAVTCFKRQIEDYTKKPLSEDEIGFLTVYFSTSASWMKQEQRYVFQAIVLCNHGISTGKLLAANLKEHFNIDIVAVLSSHELAFIDKLDVDLVFTTIPIDYQKKPLLVLNPILRESDKKEIKEFLLKNKNKRRIISNKFDATSLMQDVLALIIESGGRITKESYQRVEETFKEHHLKINTREIQPMLQDILKQSNILLNQECGDWKEAITKVAEILVSDAVIEESYITAMIKSVEEFGPYIVVGKHLALAHARPEDGVNKLGISVLTLKNPVYFGNPDNDPVRIVFCLAAVDSYSHLNVMKNLIDLINDEEKVNRLIAVQDIDMFNNVLYGSEKNKLEEERFS</sequence>
<dbReference type="PROSITE" id="PS51099">
    <property type="entry name" value="PTS_EIIB_TYPE_2"/>
    <property type="match status" value="1"/>
</dbReference>
<dbReference type="InterPro" id="IPR036095">
    <property type="entry name" value="PTS_EIIB-like_sf"/>
</dbReference>
<accession>A0A268ABA1</accession>
<dbReference type="Pfam" id="PF00359">
    <property type="entry name" value="PTS_EIIA_2"/>
    <property type="match status" value="1"/>
</dbReference>
<evidence type="ECO:0000256" key="2">
    <source>
        <dbReference type="ARBA" id="ARBA00022737"/>
    </source>
</evidence>
<dbReference type="Gene3D" id="1.10.10.10">
    <property type="entry name" value="Winged helix-like DNA-binding domain superfamily/Winged helix DNA-binding domain"/>
    <property type="match status" value="1"/>
</dbReference>
<dbReference type="InterPro" id="IPR011608">
    <property type="entry name" value="PRD"/>
</dbReference>
<dbReference type="CDD" id="cd00211">
    <property type="entry name" value="PTS_IIA_fru"/>
    <property type="match status" value="1"/>
</dbReference>
<dbReference type="InterPro" id="IPR002178">
    <property type="entry name" value="PTS_EIIA_type-2_dom"/>
</dbReference>
<evidence type="ECO:0000313" key="10">
    <source>
        <dbReference type="Proteomes" id="UP000216013"/>
    </source>
</evidence>
<dbReference type="Gene3D" id="3.40.50.2300">
    <property type="match status" value="1"/>
</dbReference>
<keyword evidence="3" id="KW-0805">Transcription regulation</keyword>
<evidence type="ECO:0000259" key="7">
    <source>
        <dbReference type="PROSITE" id="PS51099"/>
    </source>
</evidence>
<dbReference type="Pfam" id="PF05043">
    <property type="entry name" value="Mga"/>
    <property type="match status" value="1"/>
</dbReference>
<dbReference type="Gene3D" id="1.10.1790.10">
    <property type="entry name" value="PRD domain"/>
    <property type="match status" value="1"/>
</dbReference>
<evidence type="ECO:0000256" key="3">
    <source>
        <dbReference type="ARBA" id="ARBA00023015"/>
    </source>
</evidence>
<proteinExistence type="predicted"/>
<dbReference type="SUPFAM" id="SSF63520">
    <property type="entry name" value="PTS-regulatory domain, PRD"/>
    <property type="match status" value="1"/>
</dbReference>
<evidence type="ECO:0000313" key="9">
    <source>
        <dbReference type="EMBL" id="PAD21411.1"/>
    </source>
</evidence>
<evidence type="ECO:0000259" key="8">
    <source>
        <dbReference type="PROSITE" id="PS51372"/>
    </source>
</evidence>
<dbReference type="PROSITE" id="PS51372">
    <property type="entry name" value="PRD_2"/>
    <property type="match status" value="1"/>
</dbReference>
<dbReference type="GO" id="GO:0006355">
    <property type="term" value="P:regulation of DNA-templated transcription"/>
    <property type="evidence" value="ECO:0007669"/>
    <property type="project" value="InterPro"/>
</dbReference>
<feature type="domain" description="PTS EIIB type-2" evidence="7">
    <location>
        <begin position="411"/>
        <end position="499"/>
    </location>
</feature>
<dbReference type="SUPFAM" id="SSF52794">
    <property type="entry name" value="PTS system IIB component-like"/>
    <property type="match status" value="1"/>
</dbReference>
<feature type="domain" description="PTS EIIA type-2" evidence="6">
    <location>
        <begin position="555"/>
        <end position="698"/>
    </location>
</feature>
<dbReference type="InterPro" id="IPR013011">
    <property type="entry name" value="PTS_EIIB_2"/>
</dbReference>
<feature type="domain" description="PRD" evidence="8">
    <location>
        <begin position="298"/>
        <end position="406"/>
    </location>
</feature>
<dbReference type="GO" id="GO:0008982">
    <property type="term" value="F:protein-N(PI)-phosphohistidine-sugar phosphotransferase activity"/>
    <property type="evidence" value="ECO:0007669"/>
    <property type="project" value="InterPro"/>
</dbReference>
<dbReference type="AlphaFoldDB" id="A0A268ABA1"/>
<dbReference type="InterPro" id="IPR036634">
    <property type="entry name" value="PRD_sf"/>
</dbReference>
<comment type="caution">
    <text evidence="9">The sequence shown here is derived from an EMBL/GenBank/DDBJ whole genome shotgun (WGS) entry which is preliminary data.</text>
</comment>
<name>A0A268ABA1_9BACI</name>
<evidence type="ECO:0000256" key="4">
    <source>
        <dbReference type="ARBA" id="ARBA00023159"/>
    </source>
</evidence>
<gene>
    <name evidence="9" type="ORF">CHH64_08875</name>
</gene>
<protein>
    <submittedName>
        <fullName evidence="9">Transcription antiterminator BglG</fullName>
    </submittedName>
</protein>
<dbReference type="InterPro" id="IPR007737">
    <property type="entry name" value="Mga_HTH"/>
</dbReference>
<dbReference type="EMBL" id="NPBV01000012">
    <property type="protein sequence ID" value="PAD21411.1"/>
    <property type="molecule type" value="Genomic_DNA"/>
</dbReference>
<evidence type="ECO:0000259" key="6">
    <source>
        <dbReference type="PROSITE" id="PS51094"/>
    </source>
</evidence>
<organism evidence="9 10">
    <name type="scientific">Terribacillus saccharophilus</name>
    <dbReference type="NCBI Taxonomy" id="361277"/>
    <lineage>
        <taxon>Bacteria</taxon>
        <taxon>Bacillati</taxon>
        <taxon>Bacillota</taxon>
        <taxon>Bacilli</taxon>
        <taxon>Bacillales</taxon>
        <taxon>Bacillaceae</taxon>
        <taxon>Terribacillus</taxon>
    </lineage>
</organism>
<dbReference type="Proteomes" id="UP000216013">
    <property type="component" value="Unassembled WGS sequence"/>
</dbReference>
<dbReference type="InterPro" id="IPR036388">
    <property type="entry name" value="WH-like_DNA-bd_sf"/>
</dbReference>
<keyword evidence="1" id="KW-0808">Transferase</keyword>
<dbReference type="Pfam" id="PF00874">
    <property type="entry name" value="PRD"/>
    <property type="match status" value="1"/>
</dbReference>
<dbReference type="Gene3D" id="3.40.930.10">
    <property type="entry name" value="Mannitol-specific EII, Chain A"/>
    <property type="match status" value="1"/>
</dbReference>
<dbReference type="PANTHER" id="PTHR30185:SF18">
    <property type="entry name" value="TRANSCRIPTIONAL REGULATOR MTLR"/>
    <property type="match status" value="1"/>
</dbReference>
<reference evidence="9 10" key="1">
    <citation type="submission" date="2017-07" db="EMBL/GenBank/DDBJ databases">
        <title>Isolation and whole genome analysis of endospore-forming bacteria from heroin.</title>
        <authorList>
            <person name="Kalinowski J."/>
            <person name="Ahrens B."/>
            <person name="Al-Dilaimi A."/>
            <person name="Winkler A."/>
            <person name="Wibberg D."/>
            <person name="Schleenbecker U."/>
            <person name="Ruckert C."/>
            <person name="Wolfel R."/>
            <person name="Grass G."/>
        </authorList>
    </citation>
    <scope>NUCLEOTIDE SEQUENCE [LARGE SCALE GENOMIC DNA]</scope>
    <source>
        <strain evidence="9 10">7528</strain>
    </source>
</reference>
<evidence type="ECO:0000256" key="1">
    <source>
        <dbReference type="ARBA" id="ARBA00022679"/>
    </source>
</evidence>
<dbReference type="CDD" id="cd05568">
    <property type="entry name" value="PTS_IIB_bgl_like"/>
    <property type="match status" value="1"/>
</dbReference>
<keyword evidence="4" id="KW-0010">Activator</keyword>
<evidence type="ECO:0000256" key="5">
    <source>
        <dbReference type="ARBA" id="ARBA00023163"/>
    </source>
</evidence>
<dbReference type="RefSeq" id="WP_095260932.1">
    <property type="nucleotide sequence ID" value="NZ_NPBV01000012.1"/>
</dbReference>